<name>Q48B25_PSE14</name>
<dbReference type="EMBL" id="CP000060">
    <property type="protein sequence ID" value="AAZ38076.1"/>
    <property type="molecule type" value="Genomic_DNA"/>
</dbReference>
<dbReference type="InterPro" id="IPR035093">
    <property type="entry name" value="RelE/ParE_toxin_dom_sf"/>
</dbReference>
<protein>
    <recommendedName>
        <fullName evidence="6">Putative mRNA interferase YoeB</fullName>
    </recommendedName>
</protein>
<accession>Q48B25</accession>
<dbReference type="AlphaFoldDB" id="Q48B25"/>
<evidence type="ECO:0000256" key="1">
    <source>
        <dbReference type="ARBA" id="ARBA00008172"/>
    </source>
</evidence>
<sequence>MSQKQKQQNKQAARTSVKVAFIDDAWHDYQHWKTSDSDISVSIDSLIAEVMRTPFTGTGKPEALKGDLSGYWSRRINKEHRLVYFYEGGTLTIISCRFHY</sequence>
<gene>
    <name evidence="7" type="primary">txe</name>
    <name evidence="7" type="ordered locus">PSPPH_B0016</name>
</gene>
<dbReference type="Proteomes" id="UP000000551">
    <property type="component" value="Plasmid small"/>
</dbReference>
<geneLocation type="plasmid" evidence="7 8">
    <name>small</name>
</geneLocation>
<evidence type="ECO:0000256" key="5">
    <source>
        <dbReference type="ARBA" id="ARBA00022801"/>
    </source>
</evidence>
<keyword evidence="4" id="KW-0255">Endonuclease</keyword>
<organism evidence="7 8">
    <name type="scientific">Pseudomonas savastanoi pv. phaseolicola (strain 1448A / Race 6)</name>
    <name type="common">Pseudomonas syringae pv. phaseolicola (strain 1448A / Race 6)</name>
    <dbReference type="NCBI Taxonomy" id="264730"/>
    <lineage>
        <taxon>Bacteria</taxon>
        <taxon>Pseudomonadati</taxon>
        <taxon>Pseudomonadota</taxon>
        <taxon>Gammaproteobacteria</taxon>
        <taxon>Pseudomonadales</taxon>
        <taxon>Pseudomonadaceae</taxon>
        <taxon>Pseudomonas</taxon>
    </lineage>
</organism>
<comment type="similarity">
    <text evidence="1">Belongs to the YoeB family.</text>
</comment>
<dbReference type="SUPFAM" id="SSF143011">
    <property type="entry name" value="RelE-like"/>
    <property type="match status" value="1"/>
</dbReference>
<dbReference type="Gene3D" id="3.30.2310.20">
    <property type="entry name" value="RelE-like"/>
    <property type="match status" value="1"/>
</dbReference>
<dbReference type="NCBIfam" id="TIGR02116">
    <property type="entry name" value="toxin_Txe_YoeB"/>
    <property type="match status" value="1"/>
</dbReference>
<dbReference type="RefSeq" id="WP_011282510.1">
    <property type="nucleotide sequence ID" value="NC_007275.1"/>
</dbReference>
<evidence type="ECO:0000313" key="7">
    <source>
        <dbReference type="EMBL" id="AAZ38076.1"/>
    </source>
</evidence>
<evidence type="ECO:0000256" key="4">
    <source>
        <dbReference type="ARBA" id="ARBA00022759"/>
    </source>
</evidence>
<proteinExistence type="inferred from homology"/>
<evidence type="ECO:0000256" key="6">
    <source>
        <dbReference type="ARBA" id="ARBA00030388"/>
    </source>
</evidence>
<dbReference type="PANTHER" id="PTHR38039:SF1">
    <property type="entry name" value="TOXIN YOEB"/>
    <property type="match status" value="1"/>
</dbReference>
<dbReference type="GO" id="GO:0016787">
    <property type="term" value="F:hydrolase activity"/>
    <property type="evidence" value="ECO:0007669"/>
    <property type="project" value="UniProtKB-KW"/>
</dbReference>
<dbReference type="InterPro" id="IPR009614">
    <property type="entry name" value="YoeB_toxin"/>
</dbReference>
<evidence type="ECO:0000256" key="3">
    <source>
        <dbReference type="ARBA" id="ARBA00022722"/>
    </source>
</evidence>
<keyword evidence="2" id="KW-1277">Toxin-antitoxin system</keyword>
<reference evidence="7 8" key="1">
    <citation type="journal article" date="2005" name="J. Bacteriol.">
        <title>Whole-genome sequence analysis of Pseudomonas syringae pv. phaseolicola 1448A reveals divergence among pathovars in genes involved in virulence and transposition.</title>
        <authorList>
            <person name="Joardar V."/>
            <person name="Lindeberg M."/>
            <person name="Jackson R.W."/>
            <person name="Selengut J."/>
            <person name="Dodson R."/>
            <person name="Brinkac L.M."/>
            <person name="Daugherty S.C."/>
            <person name="Deboy R."/>
            <person name="Durkin A.S."/>
            <person name="Giglio M.G."/>
            <person name="Madupu R."/>
            <person name="Nelson W.C."/>
            <person name="Rosovitz M.J."/>
            <person name="Sullivan S."/>
            <person name="Crabtree J."/>
            <person name="Creasy T."/>
            <person name="Davidsen T."/>
            <person name="Haft D.H."/>
            <person name="Zafar N."/>
            <person name="Zhou L."/>
            <person name="Halpin R."/>
            <person name="Holley T."/>
            <person name="Khouri H."/>
            <person name="Feldblyum T."/>
            <person name="White O."/>
            <person name="Fraser C.M."/>
            <person name="Chatterjee A.K."/>
            <person name="Cartinhour S."/>
            <person name="Schneider D.J."/>
            <person name="Mansfield J."/>
            <person name="Collmer A."/>
            <person name="Buell C.R."/>
        </authorList>
    </citation>
    <scope>NUCLEOTIDE SEQUENCE [LARGE SCALE GENOMIC DNA]</scope>
    <source>
        <strain evidence="8">1448A / Race 6</strain>
        <plasmid evidence="7 8">small</plasmid>
    </source>
</reference>
<dbReference type="KEGG" id="psp:PSPPH_B0016"/>
<dbReference type="PANTHER" id="PTHR38039">
    <property type="entry name" value="TOXIN YOEB"/>
    <property type="match status" value="1"/>
</dbReference>
<keyword evidence="5" id="KW-0378">Hydrolase</keyword>
<keyword evidence="7" id="KW-0614">Plasmid</keyword>
<keyword evidence="3" id="KW-0540">Nuclease</keyword>
<dbReference type="HOGENOM" id="CLU_169492_2_2_6"/>
<evidence type="ECO:0000313" key="8">
    <source>
        <dbReference type="Proteomes" id="UP000000551"/>
    </source>
</evidence>
<dbReference type="Pfam" id="PF06769">
    <property type="entry name" value="YoeB_toxin"/>
    <property type="match status" value="1"/>
</dbReference>
<dbReference type="GO" id="GO:0006401">
    <property type="term" value="P:RNA catabolic process"/>
    <property type="evidence" value="ECO:0007669"/>
    <property type="project" value="InterPro"/>
</dbReference>
<evidence type="ECO:0000256" key="2">
    <source>
        <dbReference type="ARBA" id="ARBA00022649"/>
    </source>
</evidence>
<dbReference type="GO" id="GO:0004519">
    <property type="term" value="F:endonuclease activity"/>
    <property type="evidence" value="ECO:0007669"/>
    <property type="project" value="UniProtKB-KW"/>
</dbReference>